<name>A0AAV7GHA0_DENCH</name>
<comment type="caution">
    <text evidence="2">The sequence shown here is derived from an EMBL/GenBank/DDBJ whole genome shotgun (WGS) entry which is preliminary data.</text>
</comment>
<keyword evidence="1" id="KW-0472">Membrane</keyword>
<feature type="transmembrane region" description="Helical" evidence="1">
    <location>
        <begin position="20"/>
        <end position="43"/>
    </location>
</feature>
<proteinExistence type="predicted"/>
<evidence type="ECO:0000313" key="2">
    <source>
        <dbReference type="EMBL" id="KAH0455098.1"/>
    </source>
</evidence>
<protein>
    <recommendedName>
        <fullName evidence="4">ATP synthase F0 subunit 8</fullName>
    </recommendedName>
</protein>
<evidence type="ECO:0000256" key="1">
    <source>
        <dbReference type="SAM" id="Phobius"/>
    </source>
</evidence>
<keyword evidence="3" id="KW-1185">Reference proteome</keyword>
<dbReference type="AlphaFoldDB" id="A0AAV7GHA0"/>
<sequence>MNPLSMNEPPIDLTSSTAWCLRICIFLFCLFVCFFFFFSCFVIQSRQNLVRDGSVVRNLKKIVI</sequence>
<dbReference type="EMBL" id="JAGFBR010000015">
    <property type="protein sequence ID" value="KAH0455098.1"/>
    <property type="molecule type" value="Genomic_DNA"/>
</dbReference>
<reference evidence="2 3" key="1">
    <citation type="journal article" date="2021" name="Hortic Res">
        <title>Chromosome-scale assembly of the Dendrobium chrysotoxum genome enhances the understanding of orchid evolution.</title>
        <authorList>
            <person name="Zhang Y."/>
            <person name="Zhang G.Q."/>
            <person name="Zhang D."/>
            <person name="Liu X.D."/>
            <person name="Xu X.Y."/>
            <person name="Sun W.H."/>
            <person name="Yu X."/>
            <person name="Zhu X."/>
            <person name="Wang Z.W."/>
            <person name="Zhao X."/>
            <person name="Zhong W.Y."/>
            <person name="Chen H."/>
            <person name="Yin W.L."/>
            <person name="Huang T."/>
            <person name="Niu S.C."/>
            <person name="Liu Z.J."/>
        </authorList>
    </citation>
    <scope>NUCLEOTIDE SEQUENCE [LARGE SCALE GENOMIC DNA]</scope>
    <source>
        <strain evidence="2">Lindl</strain>
    </source>
</reference>
<organism evidence="2 3">
    <name type="scientific">Dendrobium chrysotoxum</name>
    <name type="common">Orchid</name>
    <dbReference type="NCBI Taxonomy" id="161865"/>
    <lineage>
        <taxon>Eukaryota</taxon>
        <taxon>Viridiplantae</taxon>
        <taxon>Streptophyta</taxon>
        <taxon>Embryophyta</taxon>
        <taxon>Tracheophyta</taxon>
        <taxon>Spermatophyta</taxon>
        <taxon>Magnoliopsida</taxon>
        <taxon>Liliopsida</taxon>
        <taxon>Asparagales</taxon>
        <taxon>Orchidaceae</taxon>
        <taxon>Epidendroideae</taxon>
        <taxon>Malaxideae</taxon>
        <taxon>Dendrobiinae</taxon>
        <taxon>Dendrobium</taxon>
    </lineage>
</organism>
<dbReference type="Proteomes" id="UP000775213">
    <property type="component" value="Unassembled WGS sequence"/>
</dbReference>
<evidence type="ECO:0008006" key="4">
    <source>
        <dbReference type="Google" id="ProtNLM"/>
    </source>
</evidence>
<keyword evidence="1" id="KW-0812">Transmembrane</keyword>
<keyword evidence="1" id="KW-1133">Transmembrane helix</keyword>
<evidence type="ECO:0000313" key="3">
    <source>
        <dbReference type="Proteomes" id="UP000775213"/>
    </source>
</evidence>
<gene>
    <name evidence="2" type="ORF">IEQ34_017022</name>
</gene>
<accession>A0AAV7GHA0</accession>